<evidence type="ECO:0000313" key="2">
    <source>
        <dbReference type="EMBL" id="KAK3743146.1"/>
    </source>
</evidence>
<name>A0AAE0YEL7_9GAST</name>
<comment type="caution">
    <text evidence="2">The sequence shown here is derived from an EMBL/GenBank/DDBJ whole genome shotgun (WGS) entry which is preliminary data.</text>
</comment>
<protein>
    <submittedName>
        <fullName evidence="2">Uncharacterized protein</fullName>
    </submittedName>
</protein>
<proteinExistence type="predicted"/>
<evidence type="ECO:0000313" key="3">
    <source>
        <dbReference type="Proteomes" id="UP001283361"/>
    </source>
</evidence>
<dbReference type="EMBL" id="JAWDGP010006323">
    <property type="protein sequence ID" value="KAK3743146.1"/>
    <property type="molecule type" value="Genomic_DNA"/>
</dbReference>
<organism evidence="2 3">
    <name type="scientific">Elysia crispata</name>
    <name type="common">lettuce slug</name>
    <dbReference type="NCBI Taxonomy" id="231223"/>
    <lineage>
        <taxon>Eukaryota</taxon>
        <taxon>Metazoa</taxon>
        <taxon>Spiralia</taxon>
        <taxon>Lophotrochozoa</taxon>
        <taxon>Mollusca</taxon>
        <taxon>Gastropoda</taxon>
        <taxon>Heterobranchia</taxon>
        <taxon>Euthyneura</taxon>
        <taxon>Panpulmonata</taxon>
        <taxon>Sacoglossa</taxon>
        <taxon>Placobranchoidea</taxon>
        <taxon>Plakobranchidae</taxon>
        <taxon>Elysia</taxon>
    </lineage>
</organism>
<sequence length="111" mass="12112">MSVANRPNPWVQSITSIDAPGVGRAPLSAFSRVGPGKDNGQDKGLGIIILLCGTAEVTRSIYLVAVRRRRPSSEAYNGHLLIVKLVHFTFIDWTGCWGLASRYQSVSRTID</sequence>
<keyword evidence="3" id="KW-1185">Reference proteome</keyword>
<keyword evidence="1" id="KW-0472">Membrane</keyword>
<dbReference type="AlphaFoldDB" id="A0AAE0YEL7"/>
<feature type="transmembrane region" description="Helical" evidence="1">
    <location>
        <begin position="45"/>
        <end position="65"/>
    </location>
</feature>
<evidence type="ECO:0000256" key="1">
    <source>
        <dbReference type="SAM" id="Phobius"/>
    </source>
</evidence>
<keyword evidence="1" id="KW-0812">Transmembrane</keyword>
<dbReference type="Proteomes" id="UP001283361">
    <property type="component" value="Unassembled WGS sequence"/>
</dbReference>
<keyword evidence="1" id="KW-1133">Transmembrane helix</keyword>
<gene>
    <name evidence="2" type="ORF">RRG08_064002</name>
</gene>
<reference evidence="2" key="1">
    <citation type="journal article" date="2023" name="G3 (Bethesda)">
        <title>A reference genome for the long-term kleptoplast-retaining sea slug Elysia crispata morphotype clarki.</title>
        <authorList>
            <person name="Eastman K.E."/>
            <person name="Pendleton A.L."/>
            <person name="Shaikh M.A."/>
            <person name="Suttiyut T."/>
            <person name="Ogas R."/>
            <person name="Tomko P."/>
            <person name="Gavelis G."/>
            <person name="Widhalm J.R."/>
            <person name="Wisecaver J.H."/>
        </authorList>
    </citation>
    <scope>NUCLEOTIDE SEQUENCE</scope>
    <source>
        <strain evidence="2">ECLA1</strain>
    </source>
</reference>
<accession>A0AAE0YEL7</accession>